<evidence type="ECO:0000256" key="2">
    <source>
        <dbReference type="ARBA" id="ARBA00022771"/>
    </source>
</evidence>
<dbReference type="Proteomes" id="UP000028924">
    <property type="component" value="Unassembled WGS sequence"/>
</dbReference>
<dbReference type="AlphaFoldDB" id="A0A087S9Y4"/>
<keyword evidence="1 4" id="KW-0479">Metal-binding</keyword>
<evidence type="ECO:0000259" key="5">
    <source>
        <dbReference type="PROSITE" id="PS50103"/>
    </source>
</evidence>
<name>A0A087S9Y4_AUXPR</name>
<dbReference type="KEGG" id="apro:F751_0025"/>
<dbReference type="GeneID" id="23611416"/>
<dbReference type="InterPro" id="IPR000571">
    <property type="entry name" value="Znf_CCCH"/>
</dbReference>
<comment type="caution">
    <text evidence="6">The sequence shown here is derived from an EMBL/GenBank/DDBJ whole genome shotgun (WGS) entry which is preliminary data.</text>
</comment>
<dbReference type="PANTHER" id="PTHR14493:SF50">
    <property type="entry name" value="RING FINGER PROTEIN UNKEMPT"/>
    <property type="match status" value="1"/>
</dbReference>
<accession>A0A087S9Y4</accession>
<dbReference type="GO" id="GO:0008270">
    <property type="term" value="F:zinc ion binding"/>
    <property type="evidence" value="ECO:0007669"/>
    <property type="project" value="UniProtKB-KW"/>
</dbReference>
<protein>
    <submittedName>
        <fullName evidence="6">Zinc finger CCCH domain-containing protein 30</fullName>
    </submittedName>
</protein>
<dbReference type="STRING" id="3075.A0A087S9Y4"/>
<keyword evidence="3 4" id="KW-0862">Zinc</keyword>
<keyword evidence="7" id="KW-1185">Reference proteome</keyword>
<dbReference type="InterPro" id="IPR045234">
    <property type="entry name" value="Unkempt-like"/>
</dbReference>
<dbReference type="EMBL" id="APJO01001208">
    <property type="protein sequence ID" value="KFM22538.1"/>
    <property type="molecule type" value="Genomic_DNA"/>
</dbReference>
<sequence length="184" mass="20059">MASIGGAPTTQLHGQDLGFDRAFDINDPCFSTDQFRMYEFKEGSCVRGDACPYAHGIFECWLHPTRYRTQMCTDGPRCQRRVCFFAHLEGEVRLPEGNAPLLSAELQSSLAAGAHCLEGVPLHISSGSLGVCAARECACQADAPWCAPRNPNPMVPLSPHPAPPTLSFLSCACAQRHWRSRAPV</sequence>
<dbReference type="OrthoDB" id="749011at2759"/>
<dbReference type="PANTHER" id="PTHR14493">
    <property type="entry name" value="UNKEMPT FAMILY MEMBER"/>
    <property type="match status" value="1"/>
</dbReference>
<evidence type="ECO:0000256" key="4">
    <source>
        <dbReference type="PROSITE-ProRule" id="PRU00723"/>
    </source>
</evidence>
<feature type="zinc finger region" description="C3H1-type" evidence="4">
    <location>
        <begin position="30"/>
        <end position="58"/>
    </location>
</feature>
<evidence type="ECO:0000313" key="7">
    <source>
        <dbReference type="Proteomes" id="UP000028924"/>
    </source>
</evidence>
<evidence type="ECO:0000256" key="3">
    <source>
        <dbReference type="ARBA" id="ARBA00022833"/>
    </source>
</evidence>
<dbReference type="RefSeq" id="XP_011401672.1">
    <property type="nucleotide sequence ID" value="XM_011403370.1"/>
</dbReference>
<feature type="domain" description="C3H1-type" evidence="5">
    <location>
        <begin position="30"/>
        <end position="58"/>
    </location>
</feature>
<gene>
    <name evidence="6" type="ORF">F751_0025</name>
</gene>
<evidence type="ECO:0000256" key="1">
    <source>
        <dbReference type="ARBA" id="ARBA00022723"/>
    </source>
</evidence>
<keyword evidence="2 4" id="KW-0863">Zinc-finger</keyword>
<dbReference type="PROSITE" id="PS50103">
    <property type="entry name" value="ZF_C3H1"/>
    <property type="match status" value="1"/>
</dbReference>
<dbReference type="eggNOG" id="KOG1595">
    <property type="taxonomic scope" value="Eukaryota"/>
</dbReference>
<dbReference type="Gene3D" id="3.30.1370.210">
    <property type="match status" value="1"/>
</dbReference>
<proteinExistence type="predicted"/>
<organism evidence="6 7">
    <name type="scientific">Auxenochlorella protothecoides</name>
    <name type="common">Green microalga</name>
    <name type="synonym">Chlorella protothecoides</name>
    <dbReference type="NCBI Taxonomy" id="3075"/>
    <lineage>
        <taxon>Eukaryota</taxon>
        <taxon>Viridiplantae</taxon>
        <taxon>Chlorophyta</taxon>
        <taxon>core chlorophytes</taxon>
        <taxon>Trebouxiophyceae</taxon>
        <taxon>Chlorellales</taxon>
        <taxon>Chlorellaceae</taxon>
        <taxon>Auxenochlorella</taxon>
    </lineage>
</organism>
<evidence type="ECO:0000313" key="6">
    <source>
        <dbReference type="EMBL" id="KFM22538.1"/>
    </source>
</evidence>
<reference evidence="6 7" key="1">
    <citation type="journal article" date="2014" name="BMC Genomics">
        <title>Oil accumulation mechanisms of the oleaginous microalga Chlorella protothecoides revealed through its genome, transcriptomes, and proteomes.</title>
        <authorList>
            <person name="Gao C."/>
            <person name="Wang Y."/>
            <person name="Shen Y."/>
            <person name="Yan D."/>
            <person name="He X."/>
            <person name="Dai J."/>
            <person name="Wu Q."/>
        </authorList>
    </citation>
    <scope>NUCLEOTIDE SEQUENCE [LARGE SCALE GENOMIC DNA]</scope>
    <source>
        <strain evidence="6 7">0710</strain>
    </source>
</reference>